<feature type="transmembrane region" description="Helical" evidence="6">
    <location>
        <begin position="71"/>
        <end position="90"/>
    </location>
</feature>
<dbReference type="PANTHER" id="PTHR42852:SF13">
    <property type="entry name" value="PROTEIN DIPZ"/>
    <property type="match status" value="1"/>
</dbReference>
<dbReference type="RefSeq" id="WP_216375376.1">
    <property type="nucleotide sequence ID" value="NZ_JAGRYT010000042.1"/>
</dbReference>
<keyword evidence="5 6" id="KW-0472">Membrane</keyword>
<evidence type="ECO:0000256" key="3">
    <source>
        <dbReference type="ARBA" id="ARBA00022748"/>
    </source>
</evidence>
<dbReference type="InterPro" id="IPR050553">
    <property type="entry name" value="Thioredoxin_ResA/DsbE_sf"/>
</dbReference>
<evidence type="ECO:0000256" key="2">
    <source>
        <dbReference type="ARBA" id="ARBA00022692"/>
    </source>
</evidence>
<dbReference type="InterPro" id="IPR013766">
    <property type="entry name" value="Thioredoxin_domain"/>
</dbReference>
<evidence type="ECO:0000256" key="5">
    <source>
        <dbReference type="ARBA" id="ARBA00023136"/>
    </source>
</evidence>
<dbReference type="Pfam" id="PF02683">
    <property type="entry name" value="DsbD_TM"/>
    <property type="match status" value="1"/>
</dbReference>
<dbReference type="InterPro" id="IPR000866">
    <property type="entry name" value="AhpC/TSA"/>
</dbReference>
<feature type="transmembrane region" description="Helical" evidence="6">
    <location>
        <begin position="6"/>
        <end position="30"/>
    </location>
</feature>
<evidence type="ECO:0000256" key="6">
    <source>
        <dbReference type="SAM" id="Phobius"/>
    </source>
</evidence>
<keyword evidence="3" id="KW-0201">Cytochrome c-type biogenesis</keyword>
<gene>
    <name evidence="8" type="ORF">KC222_08665</name>
</gene>
<dbReference type="PANTHER" id="PTHR42852">
    <property type="entry name" value="THIOL:DISULFIDE INTERCHANGE PROTEIN DSBE"/>
    <property type="match status" value="1"/>
</dbReference>
<feature type="domain" description="Thioredoxin" evidence="7">
    <location>
        <begin position="242"/>
        <end position="392"/>
    </location>
</feature>
<comment type="caution">
    <text evidence="8">The sequence shown here is derived from an EMBL/GenBank/DDBJ whole genome shotgun (WGS) entry which is preliminary data.</text>
</comment>
<protein>
    <submittedName>
        <fullName evidence="8">Redoxin domain-containing protein</fullName>
    </submittedName>
</protein>
<organism evidence="8 9">
    <name type="scientific">Cedecea davisae</name>
    <dbReference type="NCBI Taxonomy" id="158484"/>
    <lineage>
        <taxon>Bacteria</taxon>
        <taxon>Pseudomonadati</taxon>
        <taxon>Pseudomonadota</taxon>
        <taxon>Gammaproteobacteria</taxon>
        <taxon>Enterobacterales</taxon>
        <taxon>Enterobacteriaceae</taxon>
        <taxon>Cedecea</taxon>
    </lineage>
</organism>
<accession>A0ABS6DG32</accession>
<proteinExistence type="predicted"/>
<feature type="transmembrane region" description="Helical" evidence="6">
    <location>
        <begin position="194"/>
        <end position="214"/>
    </location>
</feature>
<evidence type="ECO:0000259" key="7">
    <source>
        <dbReference type="PROSITE" id="PS51352"/>
    </source>
</evidence>
<dbReference type="PROSITE" id="PS51352">
    <property type="entry name" value="THIOREDOXIN_2"/>
    <property type="match status" value="1"/>
</dbReference>
<dbReference type="EMBL" id="JAGRYU010000011">
    <property type="protein sequence ID" value="MBU4682083.1"/>
    <property type="molecule type" value="Genomic_DNA"/>
</dbReference>
<dbReference type="Proteomes" id="UP000686327">
    <property type="component" value="Unassembled WGS sequence"/>
</dbReference>
<evidence type="ECO:0000313" key="9">
    <source>
        <dbReference type="Proteomes" id="UP000686327"/>
    </source>
</evidence>
<reference evidence="9" key="2">
    <citation type="submission" date="2023-07" db="EMBL/GenBank/DDBJ databases">
        <title>Cedecea davisae an AmpC producer and its therapeutic implications.</title>
        <authorList>
            <person name="Notter J."/>
        </authorList>
    </citation>
    <scope>NUCLEOTIDE SEQUENCE [LARGE SCALE GENOMIC DNA]</scope>
    <source>
        <strain evidence="9">1</strain>
    </source>
</reference>
<dbReference type="Pfam" id="PF00578">
    <property type="entry name" value="AhpC-TSA"/>
    <property type="match status" value="1"/>
</dbReference>
<feature type="transmembrane region" description="Helical" evidence="6">
    <location>
        <begin position="117"/>
        <end position="144"/>
    </location>
</feature>
<feature type="transmembrane region" description="Helical" evidence="6">
    <location>
        <begin position="150"/>
        <end position="173"/>
    </location>
</feature>
<evidence type="ECO:0000256" key="1">
    <source>
        <dbReference type="ARBA" id="ARBA00004141"/>
    </source>
</evidence>
<comment type="subcellular location">
    <subcellularLocation>
        <location evidence="1">Membrane</location>
        <topology evidence="1">Multi-pass membrane protein</topology>
    </subcellularLocation>
</comment>
<name>A0ABS6DG32_9ENTR</name>
<evidence type="ECO:0000256" key="4">
    <source>
        <dbReference type="ARBA" id="ARBA00022989"/>
    </source>
</evidence>
<keyword evidence="4 6" id="KW-1133">Transmembrane helix</keyword>
<evidence type="ECO:0000313" key="8">
    <source>
        <dbReference type="EMBL" id="MBU4682083.1"/>
    </source>
</evidence>
<feature type="transmembrane region" description="Helical" evidence="6">
    <location>
        <begin position="37"/>
        <end position="59"/>
    </location>
</feature>
<dbReference type="InterPro" id="IPR003834">
    <property type="entry name" value="Cyt_c_assmbl_TM_dom"/>
</dbReference>
<reference evidence="8 9" key="1">
    <citation type="submission" date="2021-04" db="EMBL/GenBank/DDBJ databases">
        <authorList>
            <person name="Seiffert S.N."/>
        </authorList>
    </citation>
    <scope>NUCLEOTIDE SEQUENCE [LARGE SCALE GENOMIC DNA]</scope>
    <source>
        <strain evidence="8 9">1</strain>
    </source>
</reference>
<keyword evidence="2 6" id="KW-0812">Transmembrane</keyword>
<keyword evidence="9" id="KW-1185">Reference proteome</keyword>
<sequence>MTVLIAFLGGILSLLSPCTLPVIPLLFAAFRGKKRQIVALFAGMVTMFTAVALLVTTAGEWIVKATLVGRWVALAILALAALTLIFPHLAGRLTRPAVQLGNAINDKSNRTRGTLSAFLAGLAVGLLWSPCAGPILGAILGIGLSGSSTVTAGLLLAAYGSGCALMLALLWFCGYRILARLREKMALMEQLRRVAGVAMLATVALIASGTTSALQNANGVGAKLEQHLLTLSPLTTAAPKLQPIVETAPSSAMPSLAGGTAWINSPALTPEALKGKVVLIDFWTFDCINCQHSLPHVREWANKYKDRGLVVIGVHTPEYPWEKDLDSVKKAVAKWQLPYPVVTDNNYQIWNAFGNQYWPAHYYFDTRGQLRNVSFGEGNYAQQEQVIQKLLQEAHT</sequence>